<evidence type="ECO:0000256" key="1">
    <source>
        <dbReference type="SAM" id="SignalP"/>
    </source>
</evidence>
<reference evidence="4" key="1">
    <citation type="journal article" date="2019" name="Int. J. Syst. Evol. Microbiol.">
        <title>The Global Catalogue of Microorganisms (GCM) 10K type strain sequencing project: providing services to taxonomists for standard genome sequencing and annotation.</title>
        <authorList>
            <consortium name="The Broad Institute Genomics Platform"/>
            <consortium name="The Broad Institute Genome Sequencing Center for Infectious Disease"/>
            <person name="Wu L."/>
            <person name="Ma J."/>
        </authorList>
    </citation>
    <scope>NUCLEOTIDE SEQUENCE [LARGE SCALE GENOMIC DNA]</scope>
    <source>
        <strain evidence="4">JCM 17705</strain>
    </source>
</reference>
<comment type="caution">
    <text evidence="3">The sequence shown here is derived from an EMBL/GenBank/DDBJ whole genome shotgun (WGS) entry which is preliminary data.</text>
</comment>
<feature type="chain" id="PRO_5046571126" evidence="1">
    <location>
        <begin position="22"/>
        <end position="912"/>
    </location>
</feature>
<organism evidence="3 4">
    <name type="scientific">Mucilaginibacter gynuensis</name>
    <dbReference type="NCBI Taxonomy" id="1302236"/>
    <lineage>
        <taxon>Bacteria</taxon>
        <taxon>Pseudomonadati</taxon>
        <taxon>Bacteroidota</taxon>
        <taxon>Sphingobacteriia</taxon>
        <taxon>Sphingobacteriales</taxon>
        <taxon>Sphingobacteriaceae</taxon>
        <taxon>Mucilaginibacter</taxon>
    </lineage>
</organism>
<dbReference type="RefSeq" id="WP_345213344.1">
    <property type="nucleotide sequence ID" value="NZ_BAABFT010000016.1"/>
</dbReference>
<dbReference type="InterPro" id="IPR041700">
    <property type="entry name" value="OMP_b-brl_3"/>
</dbReference>
<keyword evidence="4" id="KW-1185">Reference proteome</keyword>
<dbReference type="EMBL" id="BAABFT010000016">
    <property type="protein sequence ID" value="GAA4335780.1"/>
    <property type="molecule type" value="Genomic_DNA"/>
</dbReference>
<feature type="signal peptide" evidence="1">
    <location>
        <begin position="1"/>
        <end position="21"/>
    </location>
</feature>
<dbReference type="Gene3D" id="2.60.40.1120">
    <property type="entry name" value="Carboxypeptidase-like, regulatory domain"/>
    <property type="match status" value="1"/>
</dbReference>
<proteinExistence type="predicted"/>
<evidence type="ECO:0000313" key="3">
    <source>
        <dbReference type="EMBL" id="GAA4335780.1"/>
    </source>
</evidence>
<evidence type="ECO:0000259" key="2">
    <source>
        <dbReference type="Pfam" id="PF14905"/>
    </source>
</evidence>
<evidence type="ECO:0000313" key="4">
    <source>
        <dbReference type="Proteomes" id="UP001500582"/>
    </source>
</evidence>
<accession>A0ABP8H905</accession>
<dbReference type="SUPFAM" id="SSF56935">
    <property type="entry name" value="Porins"/>
    <property type="match status" value="1"/>
</dbReference>
<keyword evidence="1" id="KW-0732">Signal</keyword>
<dbReference type="SUPFAM" id="SSF49478">
    <property type="entry name" value="Cna protein B-type domain"/>
    <property type="match status" value="1"/>
</dbReference>
<feature type="domain" description="Outer membrane protein beta-barrel" evidence="2">
    <location>
        <begin position="442"/>
        <end position="897"/>
    </location>
</feature>
<sequence>MTPKRAIIIIYCLICSATAFAQTNYGVKGLVADTSSNISLDKATVCVLNAKDSILLKYSYTDKGAFNIDKLQPGKYMLMVTYPDYADFVETFTLDPDHPLKDFNNIGMILRSKLLNEVIIKARAVAIKIKGDTTEFNAAAYITQKNAKVEDLLKQLQGMKIDQRGKITFQGQAIDKVLVDGEEFFGDDPLLVTRNLRADMVSKVQVYDQKSEEAKLKGIDDGVKIKTINIQLTEDKRKGVFGKAEGDYGTGKYNTGQLMVNKFTTKEKIAAFGSFSNTGKVGLNGDDNNKYGGGDYNNGNGSYDGVGLPLSRNAGAFYSNKWNKDKQSINTSYKIGSFNVDGEGSSFTQNNLPGNFNTSNRNNTFHRYSFNQSLSGTFNSQIDSTSDINTRFGAYNTNGKSDGKSNTTTLRGNGVLQNTSDNATFGDYDHNSLSGSVYYTKRLKKKGRYISLNAYGAASKGNNNNNLNTTLKYYNEQGTLDSTSLIDQHKPGTFKSNDYGAGVSYGEPLSKKITVSAGYNVSSNVSHNSQLSFNKSAANRYDALDSLFSNDLRVTNQSGGYSVGMSYSGTGTYFSIGTNVARVNSKQADLFADTVLSRKFVNWSPNAYFSHQLSKAASINFNYYGFSGQPSFNQLQPLRQNSDPLNITIGNPALKSSFSNRFSANYRLYQPTLDRGINLNGSYGNTYNAIVYNRTTDSAGVNTLQYVNIDKKPTSWNIYSEVYGHFPKLDFIVSINMSVNGNTQFNYVNNQLNTSKSVTYTPQINIWKNKTNYSYFFDFGLNYVVNSSSLQQINNNSRGFLTNAGFSFKLPHGFFVNSDARYSYTAKNKVFDRDFSRYLINSTIGKTFLKDESLKISIMGNDLLNQNTGYSRNGNADNFTEERNTTIRRYFLFSVTWDFSKFGKSLQPVPQP</sequence>
<protein>
    <submittedName>
        <fullName evidence="3">TonB-dependent receptor</fullName>
    </submittedName>
</protein>
<keyword evidence="3" id="KW-0675">Receptor</keyword>
<dbReference type="Proteomes" id="UP001500582">
    <property type="component" value="Unassembled WGS sequence"/>
</dbReference>
<dbReference type="Pfam" id="PF14905">
    <property type="entry name" value="OMP_b-brl_3"/>
    <property type="match status" value="1"/>
</dbReference>
<name>A0ABP8H905_9SPHI</name>
<gene>
    <name evidence="3" type="ORF">GCM10023149_43990</name>
</gene>